<gene>
    <name evidence="1" type="ORF">CPHO_06035</name>
</gene>
<keyword evidence="2" id="KW-1185">Reference proteome</keyword>
<dbReference type="CDD" id="cd07505">
    <property type="entry name" value="HAD_BPGM-like"/>
    <property type="match status" value="1"/>
</dbReference>
<reference evidence="1 2" key="1">
    <citation type="submission" date="2014-08" db="EMBL/GenBank/DDBJ databases">
        <title>Complete genome sequence of Corynebacterium phocae M408/89/1(T)(=DSM 44612(T)), isolated from the common seal (Phoca vitulina).</title>
        <authorList>
            <person name="Ruckert C."/>
            <person name="Albersmeier A."/>
            <person name="Winkler A."/>
            <person name="Kalinowski J."/>
        </authorList>
    </citation>
    <scope>NUCLEOTIDE SEQUENCE [LARGE SCALE GENOMIC DNA]</scope>
    <source>
        <strain evidence="1 2">M408/89/1</strain>
    </source>
</reference>
<evidence type="ECO:0000313" key="2">
    <source>
        <dbReference type="Proteomes" id="UP000185491"/>
    </source>
</evidence>
<dbReference type="SUPFAM" id="SSF56784">
    <property type="entry name" value="HAD-like"/>
    <property type="match status" value="1"/>
</dbReference>
<name>A0A1L7D3M0_9CORY</name>
<dbReference type="Gene3D" id="1.10.150.240">
    <property type="entry name" value="Putative phosphatase, domain 2"/>
    <property type="match status" value="1"/>
</dbReference>
<dbReference type="PANTHER" id="PTHR18901">
    <property type="entry name" value="2-DEOXYGLUCOSE-6-PHOSPHATE PHOSPHATASE 2"/>
    <property type="match status" value="1"/>
</dbReference>
<dbReference type="Pfam" id="PF00702">
    <property type="entry name" value="Hydrolase"/>
    <property type="match status" value="1"/>
</dbReference>
<dbReference type="AlphaFoldDB" id="A0A1L7D3M0"/>
<organism evidence="1 2">
    <name type="scientific">Corynebacterium phocae</name>
    <dbReference type="NCBI Taxonomy" id="161895"/>
    <lineage>
        <taxon>Bacteria</taxon>
        <taxon>Bacillati</taxon>
        <taxon>Actinomycetota</taxon>
        <taxon>Actinomycetes</taxon>
        <taxon>Mycobacteriales</taxon>
        <taxon>Corynebacteriaceae</taxon>
        <taxon>Corynebacterium</taxon>
    </lineage>
</organism>
<dbReference type="NCBIfam" id="TIGR01549">
    <property type="entry name" value="HAD-SF-IA-v1"/>
    <property type="match status" value="1"/>
</dbReference>
<proteinExistence type="predicted"/>
<accession>A0A1L7D3M0</accession>
<dbReference type="InterPro" id="IPR023214">
    <property type="entry name" value="HAD_sf"/>
</dbReference>
<dbReference type="NCBIfam" id="TIGR01509">
    <property type="entry name" value="HAD-SF-IA-v3"/>
    <property type="match status" value="1"/>
</dbReference>
<dbReference type="Proteomes" id="UP000185491">
    <property type="component" value="Chromosome"/>
</dbReference>
<dbReference type="KEGG" id="cpho:CPHO_06035"/>
<dbReference type="PANTHER" id="PTHR18901:SF38">
    <property type="entry name" value="PSEUDOURIDINE-5'-PHOSPHATASE"/>
    <property type="match status" value="1"/>
</dbReference>
<protein>
    <submittedName>
        <fullName evidence="1">Phosphatase</fullName>
    </submittedName>
</protein>
<dbReference type="InterPro" id="IPR036412">
    <property type="entry name" value="HAD-like_sf"/>
</dbReference>
<evidence type="ECO:0000313" key="1">
    <source>
        <dbReference type="EMBL" id="APT92522.1"/>
    </source>
</evidence>
<dbReference type="STRING" id="161895.CPHO_06035"/>
<dbReference type="Gene3D" id="3.40.50.1000">
    <property type="entry name" value="HAD superfamily/HAD-like"/>
    <property type="match status" value="1"/>
</dbReference>
<dbReference type="InterPro" id="IPR023198">
    <property type="entry name" value="PGP-like_dom2"/>
</dbReference>
<dbReference type="EMBL" id="CP009249">
    <property type="protein sequence ID" value="APT92522.1"/>
    <property type="molecule type" value="Genomic_DNA"/>
</dbReference>
<sequence length="225" mass="24609">MDGTLTDSEPLWEKATYYLSSLLGRELTPEVRERTVGATFDTTFAILAEYAGYIPKPGDREFYREKMFDHVKQSFARNSAVFPGVKELLNQLRSDGIPMLITTNTQRAVAQPVIEDIGSDFFIDTICGDEVPVGKPAPDMYLEAARRVGHHPGDCLVFEDSFNGMQAAVSAGCVTIGLPADPTAPLPVGAVAISRFTDQAGSGKVHLAGVDKEDLYQWFSALRCR</sequence>
<dbReference type="InterPro" id="IPR006439">
    <property type="entry name" value="HAD-SF_hydro_IA"/>
</dbReference>